<reference evidence="4 5" key="1">
    <citation type="journal article" date="2015" name="Nature">
        <title>rRNA introns, odd ribosomes, and small enigmatic genomes across a large radiation of phyla.</title>
        <authorList>
            <person name="Brown C.T."/>
            <person name="Hug L.A."/>
            <person name="Thomas B.C."/>
            <person name="Sharon I."/>
            <person name="Castelle C.J."/>
            <person name="Singh A."/>
            <person name="Wilkins M.J."/>
            <person name="Williams K.H."/>
            <person name="Banfield J.F."/>
        </authorList>
    </citation>
    <scope>NUCLEOTIDE SEQUENCE [LARGE SCALE GENOMIC DNA]</scope>
</reference>
<dbReference type="AlphaFoldDB" id="A0A0G0P8V9"/>
<proteinExistence type="predicted"/>
<dbReference type="CDD" id="cd02440">
    <property type="entry name" value="AdoMet_MTases"/>
    <property type="match status" value="1"/>
</dbReference>
<evidence type="ECO:0000313" key="4">
    <source>
        <dbReference type="EMBL" id="KKQ85741.1"/>
    </source>
</evidence>
<evidence type="ECO:0000256" key="2">
    <source>
        <dbReference type="ARBA" id="ARBA00022679"/>
    </source>
</evidence>
<dbReference type="STRING" id="1618570.UT08_C0004G0053"/>
<sequence>MIDDADRWDAIHKKTHKPDEPHSQYAEEVEKLFPRKSLVVDMGAGTGLDALYFLKNGHSVIAFDISPFALDIITQKASQYNLSTKLVTRKVDFGLHALPVKDSSVDVVYSRISLNYFGAKQTTKIFKDIYRILKSSGRAFVTLKSPDDTVEMEYLEKTGSIYEPNVYIEGGMLRSRFTQEQLREILKDTDIPGFNIRSFEEDLSSKGDSHHPRLFVNEVTFSK</sequence>
<evidence type="ECO:0000259" key="3">
    <source>
        <dbReference type="Pfam" id="PF13649"/>
    </source>
</evidence>
<evidence type="ECO:0000313" key="5">
    <source>
        <dbReference type="Proteomes" id="UP000034081"/>
    </source>
</evidence>
<dbReference type="SUPFAM" id="SSF53335">
    <property type="entry name" value="S-adenosyl-L-methionine-dependent methyltransferases"/>
    <property type="match status" value="1"/>
</dbReference>
<dbReference type="Gene3D" id="3.40.50.150">
    <property type="entry name" value="Vaccinia Virus protein VP39"/>
    <property type="match status" value="1"/>
</dbReference>
<dbReference type="InterPro" id="IPR041698">
    <property type="entry name" value="Methyltransf_25"/>
</dbReference>
<keyword evidence="1 4" id="KW-0489">Methyltransferase</keyword>
<organism evidence="4 5">
    <name type="scientific">Candidatus Woesebacteria bacterium GW2011_GWB1_38_8</name>
    <dbReference type="NCBI Taxonomy" id="1618570"/>
    <lineage>
        <taxon>Bacteria</taxon>
        <taxon>Candidatus Woeseibacteriota</taxon>
    </lineage>
</organism>
<protein>
    <submittedName>
        <fullName evidence="4">Methyltransferase type 12</fullName>
    </submittedName>
</protein>
<dbReference type="Pfam" id="PF13649">
    <property type="entry name" value="Methyltransf_25"/>
    <property type="match status" value="1"/>
</dbReference>
<dbReference type="InterPro" id="IPR029063">
    <property type="entry name" value="SAM-dependent_MTases_sf"/>
</dbReference>
<feature type="domain" description="Methyltransferase" evidence="3">
    <location>
        <begin position="39"/>
        <end position="137"/>
    </location>
</feature>
<keyword evidence="2 4" id="KW-0808">Transferase</keyword>
<comment type="caution">
    <text evidence="4">The sequence shown here is derived from an EMBL/GenBank/DDBJ whole genome shotgun (WGS) entry which is preliminary data.</text>
</comment>
<dbReference type="PANTHER" id="PTHR43861">
    <property type="entry name" value="TRANS-ACONITATE 2-METHYLTRANSFERASE-RELATED"/>
    <property type="match status" value="1"/>
</dbReference>
<dbReference type="GO" id="GO:0032259">
    <property type="term" value="P:methylation"/>
    <property type="evidence" value="ECO:0007669"/>
    <property type="project" value="UniProtKB-KW"/>
</dbReference>
<accession>A0A0G0P8V9</accession>
<name>A0A0G0P8V9_9BACT</name>
<dbReference type="GO" id="GO:0008168">
    <property type="term" value="F:methyltransferase activity"/>
    <property type="evidence" value="ECO:0007669"/>
    <property type="project" value="UniProtKB-KW"/>
</dbReference>
<dbReference type="Proteomes" id="UP000034081">
    <property type="component" value="Unassembled WGS sequence"/>
</dbReference>
<gene>
    <name evidence="4" type="ORF">UT08_C0004G0053</name>
</gene>
<evidence type="ECO:0000256" key="1">
    <source>
        <dbReference type="ARBA" id="ARBA00022603"/>
    </source>
</evidence>
<dbReference type="EMBL" id="LBVL01000004">
    <property type="protein sequence ID" value="KKQ85741.1"/>
    <property type="molecule type" value="Genomic_DNA"/>
</dbReference>
<dbReference type="PANTHER" id="PTHR43861:SF1">
    <property type="entry name" value="TRANS-ACONITATE 2-METHYLTRANSFERASE"/>
    <property type="match status" value="1"/>
</dbReference>